<accession>X0VRX3</accession>
<proteinExistence type="predicted"/>
<evidence type="ECO:0000256" key="1">
    <source>
        <dbReference type="SAM" id="MobiDB-lite"/>
    </source>
</evidence>
<sequence length="133" mass="14906">MKEDKRITKADLPLASDLPRYDEDTAPTSIGELECEYNVDDRTPLVLPDDLINYCVPPEGIVKVWVNGVGARQGTGPMMYPPGTFREDKHTANKEFGKEPSEMIAIREDKRSKAMIAGVCQSFKERGFEIDGR</sequence>
<dbReference type="AlphaFoldDB" id="X0VRX3"/>
<dbReference type="EMBL" id="BARS01026677">
    <property type="protein sequence ID" value="GAG03301.1"/>
    <property type="molecule type" value="Genomic_DNA"/>
</dbReference>
<reference evidence="2" key="1">
    <citation type="journal article" date="2014" name="Front. Microbiol.">
        <title>High frequency of phylogenetically diverse reductive dehalogenase-homologous genes in deep subseafloor sedimentary metagenomes.</title>
        <authorList>
            <person name="Kawai M."/>
            <person name="Futagami T."/>
            <person name="Toyoda A."/>
            <person name="Takaki Y."/>
            <person name="Nishi S."/>
            <person name="Hori S."/>
            <person name="Arai W."/>
            <person name="Tsubouchi T."/>
            <person name="Morono Y."/>
            <person name="Uchiyama I."/>
            <person name="Ito T."/>
            <person name="Fujiyama A."/>
            <person name="Inagaki F."/>
            <person name="Takami H."/>
        </authorList>
    </citation>
    <scope>NUCLEOTIDE SEQUENCE</scope>
    <source>
        <strain evidence="2">Expedition CK06-06</strain>
    </source>
</reference>
<feature type="region of interest" description="Disordered" evidence="1">
    <location>
        <begin position="1"/>
        <end position="25"/>
    </location>
</feature>
<protein>
    <submittedName>
        <fullName evidence="2">Uncharacterized protein</fullName>
    </submittedName>
</protein>
<evidence type="ECO:0000313" key="2">
    <source>
        <dbReference type="EMBL" id="GAG03301.1"/>
    </source>
</evidence>
<name>X0VRX3_9ZZZZ</name>
<organism evidence="2">
    <name type="scientific">marine sediment metagenome</name>
    <dbReference type="NCBI Taxonomy" id="412755"/>
    <lineage>
        <taxon>unclassified sequences</taxon>
        <taxon>metagenomes</taxon>
        <taxon>ecological metagenomes</taxon>
    </lineage>
</organism>
<feature type="non-terminal residue" evidence="2">
    <location>
        <position position="133"/>
    </location>
</feature>
<gene>
    <name evidence="2" type="ORF">S01H1_42018</name>
</gene>
<comment type="caution">
    <text evidence="2">The sequence shown here is derived from an EMBL/GenBank/DDBJ whole genome shotgun (WGS) entry which is preliminary data.</text>
</comment>